<accession>A0A4Y3KI70</accession>
<sequence>MVAVCAASRPAPPYRGGMSMGGPGHRGGGMGRPLDESAQRRLNAQAPPVANLGRRVVALFRPYLRRIAVTGVIVVASAAIAVVPPLVVQRIFDDALFPPDGGGPHLDLLVGLVVLMVALFLVAAGLGVIQTWLTSTVGNRVTGDLRVRLFEHLQAMELGFFTRTKTGVIQSRLQNDVGGVAGVLTNTVTTILGNAVTVVASLVAMLLIDWRLTLVAVVLMPGLVAVQRRVGQARARIAAQTQESLSELTSITQETLSVSGVLLSKSFNRQGAESARYRAENDNQVRLQVRRAMSGQGFFAVVQVLMASVPAVVYLVSGWLMQRPDGGTITAGTVVAFTTVQARLLGPLIGLMRVALDVQTSRALFARIFEYLDLQPVIEDAPDAIPVSRAPGPLGRVEFRDVVFRYPDSAPDARPTLRGISFTAEPGQHVAFVGPSGAGKTTVLYLAPRLYEVSGGQVLFAGEDVRRLTQESVIDNVGIVSQETYLFHATIRENLTYAKPDATDDEIVEACRAANIHHVISGFADGYDTVVGERGYRLSGGEKQRIAIARVLLKDPAVLLLDEATSALDTVSERVVQEALDTAARGRTTLSIAHRLSTVIAADTIHVVEAGRIVESGTHAELAAAGGLYAELAAQQLASSRILEEERAEPPADHPERRADRAPTDGPADSTAPAVLAPAEGALVGPFADGFVAAPPLVAGSAGPEPRPDGFGPDETR</sequence>
<feature type="compositionally biased region" description="Basic and acidic residues" evidence="7">
    <location>
        <begin position="642"/>
        <end position="663"/>
    </location>
</feature>
<dbReference type="InterPro" id="IPR036640">
    <property type="entry name" value="ABC1_TM_sf"/>
</dbReference>
<dbReference type="InterPro" id="IPR011527">
    <property type="entry name" value="ABC1_TM_dom"/>
</dbReference>
<dbReference type="PANTHER" id="PTHR43394">
    <property type="entry name" value="ATP-DEPENDENT PERMEASE MDL1, MITOCHONDRIAL"/>
    <property type="match status" value="1"/>
</dbReference>
<dbReference type="PROSITE" id="PS50893">
    <property type="entry name" value="ABC_TRANSPORTER_2"/>
    <property type="match status" value="1"/>
</dbReference>
<dbReference type="EMBL" id="BJLQ01000006">
    <property type="protein sequence ID" value="GEA83697.1"/>
    <property type="molecule type" value="Genomic_DNA"/>
</dbReference>
<evidence type="ECO:0000256" key="5">
    <source>
        <dbReference type="ARBA" id="ARBA00022989"/>
    </source>
</evidence>
<dbReference type="InterPro" id="IPR027417">
    <property type="entry name" value="P-loop_NTPase"/>
</dbReference>
<gene>
    <name evidence="11" type="ORF">CGE01nite_09480</name>
</gene>
<dbReference type="GO" id="GO:0005524">
    <property type="term" value="F:ATP binding"/>
    <property type="evidence" value="ECO:0007669"/>
    <property type="project" value="UniProtKB-KW"/>
</dbReference>
<name>A0A4Y3KI70_9CELL</name>
<evidence type="ECO:0000256" key="7">
    <source>
        <dbReference type="SAM" id="MobiDB-lite"/>
    </source>
</evidence>
<protein>
    <submittedName>
        <fullName evidence="11">Multidrug ABC transporter ATP-binding protein</fullName>
    </submittedName>
</protein>
<dbReference type="SUPFAM" id="SSF90123">
    <property type="entry name" value="ABC transporter transmembrane region"/>
    <property type="match status" value="1"/>
</dbReference>
<feature type="compositionally biased region" description="Gly residues" evidence="7">
    <location>
        <begin position="18"/>
        <end position="31"/>
    </location>
</feature>
<evidence type="ECO:0000313" key="12">
    <source>
        <dbReference type="Proteomes" id="UP000320461"/>
    </source>
</evidence>
<feature type="transmembrane region" description="Helical" evidence="8">
    <location>
        <begin position="210"/>
        <end position="226"/>
    </location>
</feature>
<evidence type="ECO:0000256" key="3">
    <source>
        <dbReference type="ARBA" id="ARBA00022741"/>
    </source>
</evidence>
<feature type="domain" description="ABC transporter" evidence="9">
    <location>
        <begin position="397"/>
        <end position="635"/>
    </location>
</feature>
<dbReference type="FunFam" id="3.40.50.300:FF:000218">
    <property type="entry name" value="Multidrug ABC transporter ATP-binding protein"/>
    <property type="match status" value="1"/>
</dbReference>
<keyword evidence="3" id="KW-0547">Nucleotide-binding</keyword>
<evidence type="ECO:0000256" key="2">
    <source>
        <dbReference type="ARBA" id="ARBA00022692"/>
    </source>
</evidence>
<reference evidence="11 12" key="1">
    <citation type="submission" date="2019-06" db="EMBL/GenBank/DDBJ databases">
        <title>Whole genome shotgun sequence of Cellulomonas gelida NBRC 3748.</title>
        <authorList>
            <person name="Hosoyama A."/>
            <person name="Uohara A."/>
            <person name="Ohji S."/>
            <person name="Ichikawa N."/>
        </authorList>
    </citation>
    <scope>NUCLEOTIDE SEQUENCE [LARGE SCALE GENOMIC DNA]</scope>
    <source>
        <strain evidence="11 12">NBRC 3748</strain>
    </source>
</reference>
<dbReference type="InterPro" id="IPR003593">
    <property type="entry name" value="AAA+_ATPase"/>
</dbReference>
<feature type="region of interest" description="Disordered" evidence="7">
    <location>
        <begin position="642"/>
        <end position="677"/>
    </location>
</feature>
<keyword evidence="2 8" id="KW-0812">Transmembrane</keyword>
<feature type="transmembrane region" description="Helical" evidence="8">
    <location>
        <begin position="67"/>
        <end position="88"/>
    </location>
</feature>
<evidence type="ECO:0000256" key="4">
    <source>
        <dbReference type="ARBA" id="ARBA00022840"/>
    </source>
</evidence>
<organism evidence="11 12">
    <name type="scientific">Cellulomonas gelida</name>
    <dbReference type="NCBI Taxonomy" id="1712"/>
    <lineage>
        <taxon>Bacteria</taxon>
        <taxon>Bacillati</taxon>
        <taxon>Actinomycetota</taxon>
        <taxon>Actinomycetes</taxon>
        <taxon>Micrococcales</taxon>
        <taxon>Cellulomonadaceae</taxon>
        <taxon>Cellulomonas</taxon>
    </lineage>
</organism>
<keyword evidence="6 8" id="KW-0472">Membrane</keyword>
<dbReference type="Pfam" id="PF00664">
    <property type="entry name" value="ABC_membrane"/>
    <property type="match status" value="1"/>
</dbReference>
<dbReference type="CDD" id="cd18550">
    <property type="entry name" value="ABC_6TM_exporter_like"/>
    <property type="match status" value="1"/>
</dbReference>
<evidence type="ECO:0000259" key="10">
    <source>
        <dbReference type="PROSITE" id="PS50929"/>
    </source>
</evidence>
<feature type="transmembrane region" description="Helical" evidence="8">
    <location>
        <begin position="298"/>
        <end position="321"/>
    </location>
</feature>
<dbReference type="GO" id="GO:0016887">
    <property type="term" value="F:ATP hydrolysis activity"/>
    <property type="evidence" value="ECO:0007669"/>
    <property type="project" value="InterPro"/>
</dbReference>
<dbReference type="GO" id="GO:0005886">
    <property type="term" value="C:plasma membrane"/>
    <property type="evidence" value="ECO:0007669"/>
    <property type="project" value="UniProtKB-SubCell"/>
</dbReference>
<comment type="subcellular location">
    <subcellularLocation>
        <location evidence="1">Cell membrane</location>
        <topology evidence="1">Multi-pass membrane protein</topology>
    </subcellularLocation>
</comment>
<evidence type="ECO:0000313" key="11">
    <source>
        <dbReference type="EMBL" id="GEA83697.1"/>
    </source>
</evidence>
<evidence type="ECO:0000259" key="9">
    <source>
        <dbReference type="PROSITE" id="PS50893"/>
    </source>
</evidence>
<dbReference type="PANTHER" id="PTHR43394:SF1">
    <property type="entry name" value="ATP-BINDING CASSETTE SUB-FAMILY B MEMBER 10, MITOCHONDRIAL"/>
    <property type="match status" value="1"/>
</dbReference>
<dbReference type="InterPro" id="IPR003439">
    <property type="entry name" value="ABC_transporter-like_ATP-bd"/>
</dbReference>
<dbReference type="AlphaFoldDB" id="A0A4Y3KI70"/>
<dbReference type="GO" id="GO:0015421">
    <property type="term" value="F:ABC-type oligopeptide transporter activity"/>
    <property type="evidence" value="ECO:0007669"/>
    <property type="project" value="TreeGrafter"/>
</dbReference>
<feature type="domain" description="ABC transmembrane type-1" evidence="10">
    <location>
        <begin position="68"/>
        <end position="360"/>
    </location>
</feature>
<keyword evidence="12" id="KW-1185">Reference proteome</keyword>
<dbReference type="Gene3D" id="1.20.1560.10">
    <property type="entry name" value="ABC transporter type 1, transmembrane domain"/>
    <property type="match status" value="1"/>
</dbReference>
<feature type="transmembrane region" description="Helical" evidence="8">
    <location>
        <begin position="108"/>
        <end position="129"/>
    </location>
</feature>
<dbReference type="GO" id="GO:0090374">
    <property type="term" value="P:oligopeptide export from mitochondrion"/>
    <property type="evidence" value="ECO:0007669"/>
    <property type="project" value="TreeGrafter"/>
</dbReference>
<dbReference type="PROSITE" id="PS50929">
    <property type="entry name" value="ABC_TM1F"/>
    <property type="match status" value="1"/>
</dbReference>
<dbReference type="PROSITE" id="PS00211">
    <property type="entry name" value="ABC_TRANSPORTER_1"/>
    <property type="match status" value="1"/>
</dbReference>
<dbReference type="SUPFAM" id="SSF52540">
    <property type="entry name" value="P-loop containing nucleoside triphosphate hydrolases"/>
    <property type="match status" value="1"/>
</dbReference>
<dbReference type="InterPro" id="IPR039421">
    <property type="entry name" value="Type_1_exporter"/>
</dbReference>
<keyword evidence="5 8" id="KW-1133">Transmembrane helix</keyword>
<feature type="transmembrane region" description="Helical" evidence="8">
    <location>
        <begin position="180"/>
        <end position="204"/>
    </location>
</feature>
<evidence type="ECO:0000256" key="1">
    <source>
        <dbReference type="ARBA" id="ARBA00004651"/>
    </source>
</evidence>
<feature type="region of interest" description="Disordered" evidence="7">
    <location>
        <begin position="14"/>
        <end position="40"/>
    </location>
</feature>
<dbReference type="SMART" id="SM00382">
    <property type="entry name" value="AAA"/>
    <property type="match status" value="1"/>
</dbReference>
<dbReference type="Pfam" id="PF00005">
    <property type="entry name" value="ABC_tran"/>
    <property type="match status" value="1"/>
</dbReference>
<dbReference type="InterPro" id="IPR017871">
    <property type="entry name" value="ABC_transporter-like_CS"/>
</dbReference>
<dbReference type="Proteomes" id="UP000320461">
    <property type="component" value="Unassembled WGS sequence"/>
</dbReference>
<evidence type="ECO:0000256" key="6">
    <source>
        <dbReference type="ARBA" id="ARBA00023136"/>
    </source>
</evidence>
<keyword evidence="4 11" id="KW-0067">ATP-binding</keyword>
<evidence type="ECO:0000256" key="8">
    <source>
        <dbReference type="SAM" id="Phobius"/>
    </source>
</evidence>
<feature type="region of interest" description="Disordered" evidence="7">
    <location>
        <begin position="694"/>
        <end position="717"/>
    </location>
</feature>
<dbReference type="Gene3D" id="3.40.50.300">
    <property type="entry name" value="P-loop containing nucleotide triphosphate hydrolases"/>
    <property type="match status" value="1"/>
</dbReference>
<comment type="caution">
    <text evidence="11">The sequence shown here is derived from an EMBL/GenBank/DDBJ whole genome shotgun (WGS) entry which is preliminary data.</text>
</comment>
<proteinExistence type="predicted"/>